<dbReference type="InterPro" id="IPR025887">
    <property type="entry name" value="Glyco_hydro_31_N_dom"/>
</dbReference>
<evidence type="ECO:0000256" key="2">
    <source>
        <dbReference type="RuleBase" id="RU361185"/>
    </source>
</evidence>
<dbReference type="GO" id="GO:0030246">
    <property type="term" value="F:carbohydrate binding"/>
    <property type="evidence" value="ECO:0007669"/>
    <property type="project" value="InterPro"/>
</dbReference>
<evidence type="ECO:0000313" key="7">
    <source>
        <dbReference type="Proteomes" id="UP000295217"/>
    </source>
</evidence>
<keyword evidence="7" id="KW-1185">Reference proteome</keyword>
<comment type="caution">
    <text evidence="6">The sequence shown here is derived from an EMBL/GenBank/DDBJ whole genome shotgun (WGS) entry which is preliminary data.</text>
</comment>
<dbReference type="InterPro" id="IPR017853">
    <property type="entry name" value="GH"/>
</dbReference>
<dbReference type="RefSeq" id="WP_132101725.1">
    <property type="nucleotide sequence ID" value="NZ_SMLB01000004.1"/>
</dbReference>
<dbReference type="InterPro" id="IPR013780">
    <property type="entry name" value="Glyco_hydro_b"/>
</dbReference>
<dbReference type="PANTHER" id="PTHR43863">
    <property type="entry name" value="HYDROLASE, PUTATIVE (AFU_ORTHOLOGUE AFUA_1G03140)-RELATED"/>
    <property type="match status" value="1"/>
</dbReference>
<reference evidence="6 7" key="1">
    <citation type="submission" date="2019-02" db="EMBL/GenBank/DDBJ databases">
        <title>Draft genome sequences of novel Actinobacteria.</title>
        <authorList>
            <person name="Sahin N."/>
            <person name="Ay H."/>
            <person name="Saygin H."/>
        </authorList>
    </citation>
    <scope>NUCLEOTIDE SEQUENCE [LARGE SCALE GENOMIC DNA]</scope>
    <source>
        <strain evidence="6 7">8K307</strain>
    </source>
</reference>
<dbReference type="GO" id="GO:0004553">
    <property type="term" value="F:hydrolase activity, hydrolyzing O-glycosyl compounds"/>
    <property type="evidence" value="ECO:0007669"/>
    <property type="project" value="InterPro"/>
</dbReference>
<keyword evidence="2" id="KW-0326">Glycosidase</keyword>
<dbReference type="SUPFAM" id="SSF74650">
    <property type="entry name" value="Galactose mutarotase-like"/>
    <property type="match status" value="1"/>
</dbReference>
<dbReference type="CDD" id="cd14752">
    <property type="entry name" value="GH31_N"/>
    <property type="match status" value="1"/>
</dbReference>
<protein>
    <submittedName>
        <fullName evidence="6">Glycoside hydrolase family 31 protein</fullName>
    </submittedName>
</protein>
<keyword evidence="2 6" id="KW-0378">Hydrolase</keyword>
<dbReference type="GO" id="GO:0005975">
    <property type="term" value="P:carbohydrate metabolic process"/>
    <property type="evidence" value="ECO:0007669"/>
    <property type="project" value="InterPro"/>
</dbReference>
<dbReference type="Gene3D" id="3.20.20.80">
    <property type="entry name" value="Glycosidases"/>
    <property type="match status" value="1"/>
</dbReference>
<name>A0A4R5AHD2_9ACTN</name>
<dbReference type="Pfam" id="PF13802">
    <property type="entry name" value="Gal_mutarotas_2"/>
    <property type="match status" value="1"/>
</dbReference>
<dbReference type="InterPro" id="IPR051816">
    <property type="entry name" value="Glycosyl_Hydrolase_31"/>
</dbReference>
<dbReference type="InterPro" id="IPR011013">
    <property type="entry name" value="Gal_mutarotase_sf_dom"/>
</dbReference>
<dbReference type="SUPFAM" id="SSF51445">
    <property type="entry name" value="(Trans)glycosidases"/>
    <property type="match status" value="1"/>
</dbReference>
<accession>A0A4R5AHD2</accession>
<dbReference type="Pfam" id="PF01055">
    <property type="entry name" value="Glyco_hydro_31_2nd"/>
    <property type="match status" value="1"/>
</dbReference>
<dbReference type="Gene3D" id="2.60.40.1180">
    <property type="entry name" value="Golgi alpha-mannosidase II"/>
    <property type="match status" value="1"/>
</dbReference>
<evidence type="ECO:0000259" key="4">
    <source>
        <dbReference type="Pfam" id="PF13802"/>
    </source>
</evidence>
<dbReference type="PANTHER" id="PTHR43863:SF2">
    <property type="entry name" value="MALTASE-GLUCOAMYLASE"/>
    <property type="match status" value="1"/>
</dbReference>
<feature type="domain" description="Glycoside hydrolase family 31 TIM barrel" evidence="3">
    <location>
        <begin position="226"/>
        <end position="564"/>
    </location>
</feature>
<evidence type="ECO:0000313" key="6">
    <source>
        <dbReference type="EMBL" id="TDD71871.1"/>
    </source>
</evidence>
<dbReference type="CDD" id="cd06591">
    <property type="entry name" value="GH31_xylosidase_XylS"/>
    <property type="match status" value="1"/>
</dbReference>
<organism evidence="6 7">
    <name type="scientific">Jiangella aurantiaca</name>
    <dbReference type="NCBI Taxonomy" id="2530373"/>
    <lineage>
        <taxon>Bacteria</taxon>
        <taxon>Bacillati</taxon>
        <taxon>Actinomycetota</taxon>
        <taxon>Actinomycetes</taxon>
        <taxon>Jiangellales</taxon>
        <taxon>Jiangellaceae</taxon>
        <taxon>Jiangella</taxon>
    </lineage>
</organism>
<proteinExistence type="inferred from homology"/>
<evidence type="ECO:0000259" key="3">
    <source>
        <dbReference type="Pfam" id="PF01055"/>
    </source>
</evidence>
<comment type="similarity">
    <text evidence="1 2">Belongs to the glycosyl hydrolase 31 family.</text>
</comment>
<feature type="domain" description="Glycosyl hydrolase family 31 C-terminal" evidence="5">
    <location>
        <begin position="574"/>
        <end position="659"/>
    </location>
</feature>
<dbReference type="OrthoDB" id="176168at2"/>
<dbReference type="Pfam" id="PF21365">
    <property type="entry name" value="Glyco_hydro_31_3rd"/>
    <property type="match status" value="1"/>
</dbReference>
<dbReference type="InterPro" id="IPR048395">
    <property type="entry name" value="Glyco_hydro_31_C"/>
</dbReference>
<dbReference type="EMBL" id="SMLB01000004">
    <property type="protein sequence ID" value="TDD71871.1"/>
    <property type="molecule type" value="Genomic_DNA"/>
</dbReference>
<dbReference type="SUPFAM" id="SSF51011">
    <property type="entry name" value="Glycosyl hydrolase domain"/>
    <property type="match status" value="1"/>
</dbReference>
<dbReference type="Gene3D" id="2.60.40.1760">
    <property type="entry name" value="glycosyl hydrolase (family 31)"/>
    <property type="match status" value="1"/>
</dbReference>
<evidence type="ECO:0000256" key="1">
    <source>
        <dbReference type="ARBA" id="ARBA00007806"/>
    </source>
</evidence>
<feature type="domain" description="Glycoside hydrolase family 31 N-terminal" evidence="4">
    <location>
        <begin position="48"/>
        <end position="183"/>
    </location>
</feature>
<dbReference type="Proteomes" id="UP000295217">
    <property type="component" value="Unassembled WGS sequence"/>
</dbReference>
<gene>
    <name evidence="6" type="ORF">E1262_03805</name>
</gene>
<sequence>MDNLTVSATGFEWRSGHEVLRAEAWGNGVRVRAGLGRILDDVPHALLDDVPKASAPAVVAADDSVTLRVADLSVVLSADGRLSFSRIGAAAPTPAEPFLAEQPAHFWWPGPRLFAATANGYHRIEQRFRAWEGERFYGLGQHTHGLFDQKGAVIDLLHRNGEVSIPFVISSRGYGFLWNSPALGRVELASNGTRWVADSARQIDYWVTAGEPATVLEHYTEVTGRPPVFPSWASGFWQSKLRYQTQEQLLGVAREHHRRGLPMSVIVIDFFHGTHVGDYRFDPAEWPDPRGMVDELAGMGVEVMVSVWPTVTAVSRNFPVMAEKGLFVRNERGAPVHVDAGDKGVVEGRTFMAYYDSTNPAAREFIWEQVQRGYHDHGISIWWLDAGEPEIRPLAVDNLLFHAGPGLEVANLYPRENARTFWEGMRAAGETEILTLNRSAWAGSQRYGAAVWSGDIKADFESLAQQIRAGLNMALSGFSWWTTDIGGFHGGDPEDPEFRELMIRWFQFGVFCPITRLHGDREPRQRPGPLTNSGPNEVWSFGDEVYEELRRQLFLRERLRGYIHDQMAVASERGLPPMRPLLVDHPHDPEVWTVDDQYTFGSDLIVAPVLEYGARSRQVYLPAGERWRHVWTGTTYEGGRRYDVEAPLSSIPVFARDGAETGWAVP</sequence>
<dbReference type="InterPro" id="IPR000322">
    <property type="entry name" value="Glyco_hydro_31_TIM"/>
</dbReference>
<evidence type="ECO:0000259" key="5">
    <source>
        <dbReference type="Pfam" id="PF21365"/>
    </source>
</evidence>
<dbReference type="AlphaFoldDB" id="A0A4R5AHD2"/>